<proteinExistence type="predicted"/>
<accession>A0A1J4NX47</accession>
<comment type="caution">
    <text evidence="2">The sequence shown here is derived from an EMBL/GenBank/DDBJ whole genome shotgun (WGS) entry which is preliminary data.</text>
</comment>
<dbReference type="RefSeq" id="WP_046582003.1">
    <property type="nucleotide sequence ID" value="NZ_LAVA02000046.1"/>
</dbReference>
<feature type="compositionally biased region" description="Low complexity" evidence="1">
    <location>
        <begin position="293"/>
        <end position="302"/>
    </location>
</feature>
<dbReference type="EMBL" id="LAVA02000046">
    <property type="protein sequence ID" value="OIJ66068.1"/>
    <property type="molecule type" value="Genomic_DNA"/>
</dbReference>
<gene>
    <name evidence="2" type="ORF">WN71_020620</name>
</gene>
<reference evidence="2" key="1">
    <citation type="submission" date="2016-10" db="EMBL/GenBank/DDBJ databases">
        <title>Genome sequence of Streptomyces mangrovisoli MUSC 149.</title>
        <authorList>
            <person name="Lee L.-H."/>
            <person name="Ser H.-L."/>
        </authorList>
    </citation>
    <scope>NUCLEOTIDE SEQUENCE [LARGE SCALE GENOMIC DNA]</scope>
    <source>
        <strain evidence="2">MUSC 149</strain>
    </source>
</reference>
<protein>
    <submittedName>
        <fullName evidence="2">Uncharacterized protein</fullName>
    </submittedName>
</protein>
<dbReference type="AlphaFoldDB" id="A0A1J4NX47"/>
<feature type="region of interest" description="Disordered" evidence="1">
    <location>
        <begin position="285"/>
        <end position="319"/>
    </location>
</feature>
<sequence>MLEPERQSFTSPHHSELSDVDLLVHLTADAARARDALRLLRTRHLPAARHYARLCVIEERFADQLAHQALSSVAHDAAAGRVRRCAVRHSLLLLIQDLAAAWAADDRHQRLAGDFSRWLLPIDDGGVRRAVPRWTVGSDLLHAFWRLPQPEQELLWYTDVETAGRDFGSLYAGTALVEFDYHHEGALTALRRAYLQVFAEGRGQAECRGYVRILEAQSRAPLSGLSPEFDEHRKRCTHCEQALRELATLHTAPGRCLVERLIGYQGPAYVRRGLSPEVDEVAHPAAQGGVGVTGAAPAATAGRGKEPPQPGLRRGDDVGPHHETILAHLRAAGLGVLSNLGFRP</sequence>
<evidence type="ECO:0000313" key="3">
    <source>
        <dbReference type="Proteomes" id="UP000034196"/>
    </source>
</evidence>
<evidence type="ECO:0000256" key="1">
    <source>
        <dbReference type="SAM" id="MobiDB-lite"/>
    </source>
</evidence>
<dbReference type="Proteomes" id="UP000034196">
    <property type="component" value="Unassembled WGS sequence"/>
</dbReference>
<dbReference type="STRING" id="1428628.WN71_020620"/>
<keyword evidence="3" id="KW-1185">Reference proteome</keyword>
<organism evidence="2 3">
    <name type="scientific">Streptomyces mangrovisoli</name>
    <dbReference type="NCBI Taxonomy" id="1428628"/>
    <lineage>
        <taxon>Bacteria</taxon>
        <taxon>Bacillati</taxon>
        <taxon>Actinomycetota</taxon>
        <taxon>Actinomycetes</taxon>
        <taxon>Kitasatosporales</taxon>
        <taxon>Streptomycetaceae</taxon>
        <taxon>Streptomyces</taxon>
    </lineage>
</organism>
<name>A0A1J4NX47_9ACTN</name>
<evidence type="ECO:0000313" key="2">
    <source>
        <dbReference type="EMBL" id="OIJ66068.1"/>
    </source>
</evidence>
<dbReference type="OrthoDB" id="7933390at2"/>